<dbReference type="Proteomes" id="UP001318860">
    <property type="component" value="Unassembled WGS sequence"/>
</dbReference>
<comment type="similarity">
    <text evidence="1">Belongs to the UDP-glycosyltransferase family.</text>
</comment>
<comment type="caution">
    <text evidence="2">The sequence shown here is derived from an EMBL/GenBank/DDBJ whole genome shotgun (WGS) entry which is preliminary data.</text>
</comment>
<evidence type="ECO:0000313" key="2">
    <source>
        <dbReference type="EMBL" id="KAK6138522.1"/>
    </source>
</evidence>
<dbReference type="SUPFAM" id="SSF53756">
    <property type="entry name" value="UDP-Glycosyltransferase/glycogen phosphorylase"/>
    <property type="match status" value="1"/>
</dbReference>
<keyword evidence="3" id="KW-1185">Reference proteome</keyword>
<dbReference type="InterPro" id="IPR050481">
    <property type="entry name" value="UDP-glycosyltransf_plant"/>
</dbReference>
<sequence length="126" mass="14153">MKKAELVFIPSPGLSNLVSTVATAKLLLDRDDRLSITVLIMKLAKDQTVDNYTQNISSDSNTPSRLRFINLLRQEETAWSPTSRTFMFDFIDNQSAHIREIVSDLIKQPNSQLAGLVLDMKAMAQV</sequence>
<organism evidence="2 3">
    <name type="scientific">Rehmannia glutinosa</name>
    <name type="common">Chinese foxglove</name>
    <dbReference type="NCBI Taxonomy" id="99300"/>
    <lineage>
        <taxon>Eukaryota</taxon>
        <taxon>Viridiplantae</taxon>
        <taxon>Streptophyta</taxon>
        <taxon>Embryophyta</taxon>
        <taxon>Tracheophyta</taxon>
        <taxon>Spermatophyta</taxon>
        <taxon>Magnoliopsida</taxon>
        <taxon>eudicotyledons</taxon>
        <taxon>Gunneridae</taxon>
        <taxon>Pentapetalae</taxon>
        <taxon>asterids</taxon>
        <taxon>lamiids</taxon>
        <taxon>Lamiales</taxon>
        <taxon>Orobanchaceae</taxon>
        <taxon>Rehmannieae</taxon>
        <taxon>Rehmannia</taxon>
    </lineage>
</organism>
<evidence type="ECO:0000256" key="1">
    <source>
        <dbReference type="ARBA" id="ARBA00009995"/>
    </source>
</evidence>
<dbReference type="PANTHER" id="PTHR48048">
    <property type="entry name" value="GLYCOSYLTRANSFERASE"/>
    <property type="match status" value="1"/>
</dbReference>
<name>A0ABR0VX66_REHGL</name>
<evidence type="ECO:0000313" key="3">
    <source>
        <dbReference type="Proteomes" id="UP001318860"/>
    </source>
</evidence>
<dbReference type="Gene3D" id="3.40.50.2000">
    <property type="entry name" value="Glycogen Phosphorylase B"/>
    <property type="match status" value="1"/>
</dbReference>
<protein>
    <submittedName>
        <fullName evidence="2">Uncharacterized protein</fullName>
    </submittedName>
</protein>
<proteinExistence type="inferred from homology"/>
<reference evidence="2 3" key="1">
    <citation type="journal article" date="2021" name="Comput. Struct. Biotechnol. J.">
        <title>De novo genome assembly of the potent medicinal plant Rehmannia glutinosa using nanopore technology.</title>
        <authorList>
            <person name="Ma L."/>
            <person name="Dong C."/>
            <person name="Song C."/>
            <person name="Wang X."/>
            <person name="Zheng X."/>
            <person name="Niu Y."/>
            <person name="Chen S."/>
            <person name="Feng W."/>
        </authorList>
    </citation>
    <scope>NUCLEOTIDE SEQUENCE [LARGE SCALE GENOMIC DNA]</scope>
    <source>
        <strain evidence="2">DH-2019</strain>
    </source>
</reference>
<gene>
    <name evidence="2" type="ORF">DH2020_027742</name>
</gene>
<dbReference type="EMBL" id="JABTTQ020000720">
    <property type="protein sequence ID" value="KAK6138522.1"/>
    <property type="molecule type" value="Genomic_DNA"/>
</dbReference>
<dbReference type="PANTHER" id="PTHR48048:SF45">
    <property type="entry name" value="GLYCOSYLTRANSFERASE"/>
    <property type="match status" value="1"/>
</dbReference>
<accession>A0ABR0VX66</accession>